<evidence type="ECO:0000313" key="1">
    <source>
        <dbReference type="EMBL" id="KRS12658.1"/>
    </source>
</evidence>
<evidence type="ECO:0008006" key="3">
    <source>
        <dbReference type="Google" id="ProtNLM"/>
    </source>
</evidence>
<protein>
    <recommendedName>
        <fullName evidence="3">HPt domain-containing protein</fullName>
    </recommendedName>
</protein>
<evidence type="ECO:0000313" key="2">
    <source>
        <dbReference type="Proteomes" id="UP000051295"/>
    </source>
</evidence>
<sequence length="114" mass="12909">MQLDQGRLEQLYLQLGEAGAEDVVCRALEELAVRLSHTERCYRSDRVQDMRKSARSLIAIAEQVGMSKLARVARDVTQSIDLHDRVAIAATLSRLLRIGETSLHEIWDVQDYSV</sequence>
<proteinExistence type="predicted"/>
<reference evidence="1 2" key="1">
    <citation type="submission" date="2015-04" db="EMBL/GenBank/DDBJ databases">
        <title>The draft genome sequence of Roseovarius sp.R12b.</title>
        <authorList>
            <person name="Li G."/>
            <person name="Lai Q."/>
            <person name="Shao Z."/>
            <person name="Yan P."/>
        </authorList>
    </citation>
    <scope>NUCLEOTIDE SEQUENCE [LARGE SCALE GENOMIC DNA]</scope>
    <source>
        <strain evidence="1 2">R12B</strain>
    </source>
</reference>
<gene>
    <name evidence="1" type="ORF">XM53_10520</name>
</gene>
<dbReference type="AlphaFoldDB" id="A0A0T5NUN9"/>
<dbReference type="PATRIC" id="fig|1641875.4.peg.4525"/>
<comment type="caution">
    <text evidence="1">The sequence shown here is derived from an EMBL/GenBank/DDBJ whole genome shotgun (WGS) entry which is preliminary data.</text>
</comment>
<dbReference type="EMBL" id="LAXJ01000009">
    <property type="protein sequence ID" value="KRS12658.1"/>
    <property type="molecule type" value="Genomic_DNA"/>
</dbReference>
<accession>A0A0T5NUN9</accession>
<name>A0A0T5NUN9_9RHOB</name>
<dbReference type="STRING" id="1641875.XM53_10520"/>
<organism evidence="1 2">
    <name type="scientific">Roseovarius atlanticus</name>
    <dbReference type="NCBI Taxonomy" id="1641875"/>
    <lineage>
        <taxon>Bacteria</taxon>
        <taxon>Pseudomonadati</taxon>
        <taxon>Pseudomonadota</taxon>
        <taxon>Alphaproteobacteria</taxon>
        <taxon>Rhodobacterales</taxon>
        <taxon>Roseobacteraceae</taxon>
        <taxon>Roseovarius</taxon>
    </lineage>
</organism>
<keyword evidence="2" id="KW-1185">Reference proteome</keyword>
<dbReference type="Proteomes" id="UP000051295">
    <property type="component" value="Unassembled WGS sequence"/>
</dbReference>